<evidence type="ECO:0000313" key="3">
    <source>
        <dbReference type="EMBL" id="GGF66556.1"/>
    </source>
</evidence>
<dbReference type="InterPro" id="IPR050190">
    <property type="entry name" value="UPF0213_domain"/>
</dbReference>
<dbReference type="InterPro" id="IPR035901">
    <property type="entry name" value="GIY-YIG_endonuc_sf"/>
</dbReference>
<accession>A0A917C1R2</accession>
<dbReference type="Proteomes" id="UP000632498">
    <property type="component" value="Unassembled WGS sequence"/>
</dbReference>
<protein>
    <submittedName>
        <fullName evidence="3">Nuclease</fullName>
    </submittedName>
</protein>
<keyword evidence="4" id="KW-1185">Reference proteome</keyword>
<reference evidence="3" key="1">
    <citation type="journal article" date="2014" name="Int. J. Syst. Evol. Microbiol.">
        <title>Complete genome sequence of Corynebacterium casei LMG S-19264T (=DSM 44701T), isolated from a smear-ripened cheese.</title>
        <authorList>
            <consortium name="US DOE Joint Genome Institute (JGI-PGF)"/>
            <person name="Walter F."/>
            <person name="Albersmeier A."/>
            <person name="Kalinowski J."/>
            <person name="Ruckert C."/>
        </authorList>
    </citation>
    <scope>NUCLEOTIDE SEQUENCE</scope>
    <source>
        <strain evidence="3">CGMCC 1.15254</strain>
    </source>
</reference>
<evidence type="ECO:0000259" key="2">
    <source>
        <dbReference type="PROSITE" id="PS50164"/>
    </source>
</evidence>
<dbReference type="EMBL" id="BMHV01000013">
    <property type="protein sequence ID" value="GGF66556.1"/>
    <property type="molecule type" value="Genomic_DNA"/>
</dbReference>
<dbReference type="AlphaFoldDB" id="A0A917C1R2"/>
<evidence type="ECO:0000313" key="4">
    <source>
        <dbReference type="Proteomes" id="UP000632498"/>
    </source>
</evidence>
<name>A0A917C1R2_9PROT</name>
<feature type="domain" description="GIY-YIG" evidence="2">
    <location>
        <begin position="2"/>
        <end position="78"/>
    </location>
</feature>
<dbReference type="RefSeq" id="WP_188664626.1">
    <property type="nucleotide sequence ID" value="NZ_BMHV01000013.1"/>
</dbReference>
<comment type="similarity">
    <text evidence="1">Belongs to the UPF0213 family.</text>
</comment>
<evidence type="ECO:0000256" key="1">
    <source>
        <dbReference type="ARBA" id="ARBA00007435"/>
    </source>
</evidence>
<gene>
    <name evidence="3" type="ORF">GCM10011332_20850</name>
</gene>
<dbReference type="PROSITE" id="PS50164">
    <property type="entry name" value="GIY_YIG"/>
    <property type="match status" value="1"/>
</dbReference>
<comment type="caution">
    <text evidence="3">The sequence shown here is derived from an EMBL/GenBank/DDBJ whole genome shotgun (WGS) entry which is preliminary data.</text>
</comment>
<reference evidence="3" key="2">
    <citation type="submission" date="2020-09" db="EMBL/GenBank/DDBJ databases">
        <authorList>
            <person name="Sun Q."/>
            <person name="Zhou Y."/>
        </authorList>
    </citation>
    <scope>NUCLEOTIDE SEQUENCE</scope>
    <source>
        <strain evidence="3">CGMCC 1.15254</strain>
    </source>
</reference>
<dbReference type="InterPro" id="IPR000305">
    <property type="entry name" value="GIY-YIG_endonuc"/>
</dbReference>
<dbReference type="PANTHER" id="PTHR34477">
    <property type="entry name" value="UPF0213 PROTEIN YHBQ"/>
    <property type="match status" value="1"/>
</dbReference>
<dbReference type="SMART" id="SM00465">
    <property type="entry name" value="GIYc"/>
    <property type="match status" value="1"/>
</dbReference>
<sequence>MKHPCIYILTNKPYGTLYVGVTSNLLHRLYQHQNEYFDGFTKRYKLKNLIYFEMYDDMEHAIRREKSLKRWRREWKIQLIEQHNPYWQDLSFKLSM</sequence>
<dbReference type="PANTHER" id="PTHR34477:SF5">
    <property type="entry name" value="BSL5627 PROTEIN"/>
    <property type="match status" value="1"/>
</dbReference>
<dbReference type="CDD" id="cd10448">
    <property type="entry name" value="GIY-YIG_unchar_3"/>
    <property type="match status" value="1"/>
</dbReference>
<proteinExistence type="inferred from homology"/>
<dbReference type="SUPFAM" id="SSF82771">
    <property type="entry name" value="GIY-YIG endonuclease"/>
    <property type="match status" value="1"/>
</dbReference>
<organism evidence="3 4">
    <name type="scientific">Terasakiella brassicae</name>
    <dbReference type="NCBI Taxonomy" id="1634917"/>
    <lineage>
        <taxon>Bacteria</taxon>
        <taxon>Pseudomonadati</taxon>
        <taxon>Pseudomonadota</taxon>
        <taxon>Alphaproteobacteria</taxon>
        <taxon>Rhodospirillales</taxon>
        <taxon>Terasakiellaceae</taxon>
        <taxon>Terasakiella</taxon>
    </lineage>
</organism>
<dbReference type="Gene3D" id="3.40.1440.10">
    <property type="entry name" value="GIY-YIG endonuclease"/>
    <property type="match status" value="1"/>
</dbReference>
<dbReference type="Pfam" id="PF01541">
    <property type="entry name" value="GIY-YIG"/>
    <property type="match status" value="1"/>
</dbReference>